<evidence type="ECO:0000259" key="2">
    <source>
        <dbReference type="SMART" id="SM00922"/>
    </source>
</evidence>
<evidence type="ECO:0000256" key="1">
    <source>
        <dbReference type="ARBA" id="ARBA00022723"/>
    </source>
</evidence>
<dbReference type="AlphaFoldDB" id="A0A125MFE3"/>
<accession>A0A125MFE3</accession>
<sequence length="344" mass="38235">MDCKIEIIPRLLHFKQPAGTSRGVYTTRKVWYLHLTSPDYPGRTGIGECAPLPALSCDDLPDYEDILAGACRRLEQCGGELDADALRDYPSILFGLETALRHLLTGSWALYDTDFSQGKAGIPINGLIWMGDFDTMLSRIEEKMAAGFRCIKLKIGAIGFEEELALLRHIRAHFSSREIELRVDANGAFSPADAMEKLKRLSELELHSIEQPIRAGQWEEMARLAADSPLPIALDEELIGCNTPEGKRKLLSAINPQYIVLKPSLHGGICGGNEWIAEAEKRHIGWWITSALESNIGLNAIAQWCATFDNPLPQGLGTGLLFTDNVEMPLEVRKDCLWFCNDDI</sequence>
<evidence type="ECO:0000313" key="3">
    <source>
        <dbReference type="EMBL" id="KWR53804.1"/>
    </source>
</evidence>
<dbReference type="GO" id="GO:0016854">
    <property type="term" value="F:racemase and epimerase activity"/>
    <property type="evidence" value="ECO:0007669"/>
    <property type="project" value="UniProtKB-ARBA"/>
</dbReference>
<name>A0A125MFE3_BACSE</name>
<dbReference type="STRING" id="46506.AA415_02359"/>
<dbReference type="PANTHER" id="PTHR48073">
    <property type="entry name" value="O-SUCCINYLBENZOATE SYNTHASE-RELATED"/>
    <property type="match status" value="1"/>
</dbReference>
<dbReference type="CDD" id="cd03320">
    <property type="entry name" value="OSBS"/>
    <property type="match status" value="1"/>
</dbReference>
<dbReference type="InterPro" id="IPR036849">
    <property type="entry name" value="Enolase-like_C_sf"/>
</dbReference>
<dbReference type="PATRIC" id="fig|46506.5.peg.2531"/>
<protein>
    <submittedName>
        <fullName evidence="3">L-Ala-D/L-Glu epimerase</fullName>
        <ecNumber evidence="3">5.1.1.-</ecNumber>
    </submittedName>
</protein>
<dbReference type="SFLD" id="SFLDF00009">
    <property type="entry name" value="o-succinylbenzoate_synthase"/>
    <property type="match status" value="1"/>
</dbReference>
<dbReference type="RefSeq" id="WP_060386116.1">
    <property type="nucleotide sequence ID" value="NZ_LRGC01000011.1"/>
</dbReference>
<dbReference type="Gene3D" id="3.30.390.10">
    <property type="entry name" value="Enolase-like, N-terminal domain"/>
    <property type="match status" value="1"/>
</dbReference>
<dbReference type="GO" id="GO:0046872">
    <property type="term" value="F:metal ion binding"/>
    <property type="evidence" value="ECO:0007669"/>
    <property type="project" value="UniProtKB-KW"/>
</dbReference>
<dbReference type="InterPro" id="IPR018110">
    <property type="entry name" value="Mandel_Rmase/mucon_lact_enz_CS"/>
</dbReference>
<evidence type="ECO:0000313" key="4">
    <source>
        <dbReference type="Proteomes" id="UP000056419"/>
    </source>
</evidence>
<reference evidence="3 4" key="1">
    <citation type="journal article" date="2016" name="BMC Genomics">
        <title>Type VI secretion systems of human gut Bacteroidales segregate into three genetic architectures, two of which are contained on mobile genetic elements.</title>
        <authorList>
            <person name="Coyne M.J."/>
            <person name="Roelofs K.G."/>
            <person name="Comstock L.E."/>
        </authorList>
    </citation>
    <scope>NUCLEOTIDE SEQUENCE [LARGE SCALE GENOMIC DNA]</scope>
    <source>
        <strain evidence="3 4">CL09T03C01</strain>
    </source>
</reference>
<dbReference type="InterPro" id="IPR013342">
    <property type="entry name" value="Mandelate_racemase_C"/>
</dbReference>
<dbReference type="SFLD" id="SFLDS00001">
    <property type="entry name" value="Enolase"/>
    <property type="match status" value="1"/>
</dbReference>
<keyword evidence="4" id="KW-1185">Reference proteome</keyword>
<proteinExistence type="predicted"/>
<keyword evidence="3" id="KW-0413">Isomerase</keyword>
<dbReference type="Pfam" id="PF13378">
    <property type="entry name" value="MR_MLE_C"/>
    <property type="match status" value="1"/>
</dbReference>
<dbReference type="EMBL" id="LRGC01000011">
    <property type="protein sequence ID" value="KWR53804.1"/>
    <property type="molecule type" value="Genomic_DNA"/>
</dbReference>
<dbReference type="EC" id="5.1.1.-" evidence="3"/>
<dbReference type="PANTHER" id="PTHR48073:SF2">
    <property type="entry name" value="O-SUCCINYLBENZOATE SYNTHASE"/>
    <property type="match status" value="1"/>
</dbReference>
<organism evidence="3 4">
    <name type="scientific">Bacteroides stercoris</name>
    <dbReference type="NCBI Taxonomy" id="46506"/>
    <lineage>
        <taxon>Bacteria</taxon>
        <taxon>Pseudomonadati</taxon>
        <taxon>Bacteroidota</taxon>
        <taxon>Bacteroidia</taxon>
        <taxon>Bacteroidales</taxon>
        <taxon>Bacteroidaceae</taxon>
        <taxon>Bacteroides</taxon>
    </lineage>
</organism>
<dbReference type="Proteomes" id="UP000056419">
    <property type="component" value="Unassembled WGS sequence"/>
</dbReference>
<dbReference type="SUPFAM" id="SSF54826">
    <property type="entry name" value="Enolase N-terminal domain-like"/>
    <property type="match status" value="1"/>
</dbReference>
<keyword evidence="1" id="KW-0479">Metal-binding</keyword>
<dbReference type="InterPro" id="IPR029065">
    <property type="entry name" value="Enolase_C-like"/>
</dbReference>
<dbReference type="GO" id="GO:0009063">
    <property type="term" value="P:amino acid catabolic process"/>
    <property type="evidence" value="ECO:0007669"/>
    <property type="project" value="InterPro"/>
</dbReference>
<dbReference type="InterPro" id="IPR029017">
    <property type="entry name" value="Enolase-like_N"/>
</dbReference>
<dbReference type="Gene3D" id="3.20.20.120">
    <property type="entry name" value="Enolase-like C-terminal domain"/>
    <property type="match status" value="1"/>
</dbReference>
<feature type="domain" description="Mandelate racemase/muconate lactonizing enzyme C-terminal" evidence="2">
    <location>
        <begin position="133"/>
        <end position="231"/>
    </location>
</feature>
<dbReference type="SUPFAM" id="SSF51604">
    <property type="entry name" value="Enolase C-terminal domain-like"/>
    <property type="match status" value="1"/>
</dbReference>
<dbReference type="SMART" id="SM00922">
    <property type="entry name" value="MR_MLE"/>
    <property type="match status" value="1"/>
</dbReference>
<comment type="caution">
    <text evidence="3">The sequence shown here is derived from an EMBL/GenBank/DDBJ whole genome shotgun (WGS) entry which is preliminary data.</text>
</comment>
<dbReference type="PROSITE" id="PS00909">
    <property type="entry name" value="MR_MLE_2"/>
    <property type="match status" value="1"/>
</dbReference>
<gene>
    <name evidence="3" type="primary">ykfB_2</name>
    <name evidence="3" type="ORF">AA415_02359</name>
</gene>
<dbReference type="SFLD" id="SFLDG00180">
    <property type="entry name" value="muconate_cycloisomerase"/>
    <property type="match status" value="1"/>
</dbReference>